<dbReference type="Pfam" id="PF01603">
    <property type="entry name" value="B56"/>
    <property type="match status" value="1"/>
</dbReference>
<gene>
    <name evidence="1" type="ORF">EUGRSUZ_G01792</name>
</gene>
<dbReference type="InterPro" id="IPR011989">
    <property type="entry name" value="ARM-like"/>
</dbReference>
<name>A0A059BD46_EUCGR</name>
<dbReference type="PANTHER" id="PTHR10257:SF28">
    <property type="entry name" value="SERINE_THREONINE PROTEIN PHOSPHATASE 2A REGULATORY SUBUNIT"/>
    <property type="match status" value="1"/>
</dbReference>
<dbReference type="AlphaFoldDB" id="A0A059BD46"/>
<dbReference type="eggNOG" id="KOG2085">
    <property type="taxonomic scope" value="Eukaryota"/>
</dbReference>
<dbReference type="Gene3D" id="1.25.10.10">
    <property type="entry name" value="Leucine-rich Repeat Variant"/>
    <property type="match status" value="1"/>
</dbReference>
<dbReference type="SUPFAM" id="SSF48371">
    <property type="entry name" value="ARM repeat"/>
    <property type="match status" value="1"/>
</dbReference>
<sequence length="452" mass="52869">MGVDRYITSINSPRKRSTTLQFLFDQNGHSPSRSNSPSRSVNWRQHSVEEEMLSLISYCSVVFTFTDPLESPSQQDHKRLKLNQLLYLVKTSKKPLDGEVLVPLMSMISANLFRPLPPPSNLSFISDLPDDEGFIATASPAWIHLQVVYDILLQFIATTDPKMLRDHIDRPFLRNLLALFQSEDPRERNSLKNVYHMIYLRFTFHRSFMRKSMNDVLLNYIFETERHCSIGEMLEIYGSIINGFTVPLKEEHKLFLIRVLIPMHKPKGMLMYHKQLSYCVSQFVQKEPVLGGIVVRGILRYWPVTNSQKEVLLIGELEELVENIDPDQYRKLALPLCTHVTRCSNSLNSQVAERALYMWNNEHFVKMVLLALDDVFPVVVEGMEKNLKRHWSSSVRQLTEKVKEMLEEMDPVLYYKCILEMEHRESTARKEEVKRMEKWERIESIVAKNYNL</sequence>
<dbReference type="GO" id="GO:0051177">
    <property type="term" value="P:meiotic sister chromatid cohesion"/>
    <property type="evidence" value="ECO:0000318"/>
    <property type="project" value="GO_Central"/>
</dbReference>
<dbReference type="OMA" id="KCLNSWN"/>
<dbReference type="InParanoid" id="A0A059BD46"/>
<dbReference type="GO" id="GO:0072542">
    <property type="term" value="F:protein phosphatase activator activity"/>
    <property type="evidence" value="ECO:0000318"/>
    <property type="project" value="GO_Central"/>
</dbReference>
<dbReference type="FunFam" id="1.25.10.10:FF:000548">
    <property type="entry name" value="Serine/threonine protein phosphatase 2A regulatory subunit"/>
    <property type="match status" value="1"/>
</dbReference>
<dbReference type="STRING" id="71139.A0A059BD46"/>
<proteinExistence type="predicted"/>
<dbReference type="OrthoDB" id="768580at2759"/>
<reference evidence="1" key="1">
    <citation type="submission" date="2013-07" db="EMBL/GenBank/DDBJ databases">
        <title>The genome of Eucalyptus grandis.</title>
        <authorList>
            <person name="Schmutz J."/>
            <person name="Hayes R."/>
            <person name="Myburg A."/>
            <person name="Tuskan G."/>
            <person name="Grattapaglia D."/>
            <person name="Rokhsar D.S."/>
        </authorList>
    </citation>
    <scope>NUCLEOTIDE SEQUENCE</scope>
    <source>
        <tissue evidence="1">Leaf extractions</tissue>
    </source>
</reference>
<dbReference type="InterPro" id="IPR016024">
    <property type="entry name" value="ARM-type_fold"/>
</dbReference>
<dbReference type="PANTHER" id="PTHR10257">
    <property type="entry name" value="SERINE/THREONINE PROTEIN PHOSPHATASE 2A PP2A REGULATORY SUBUNIT B"/>
    <property type="match status" value="1"/>
</dbReference>
<protein>
    <recommendedName>
        <fullName evidence="2">Serine/threonine protein phosphatase 2A regulatory subunit</fullName>
    </recommendedName>
</protein>
<dbReference type="GO" id="GO:0007165">
    <property type="term" value="P:signal transduction"/>
    <property type="evidence" value="ECO:0007669"/>
    <property type="project" value="InterPro"/>
</dbReference>
<dbReference type="Gramene" id="KCW64147">
    <property type="protein sequence ID" value="KCW64147"/>
    <property type="gene ID" value="EUGRSUZ_G01792"/>
</dbReference>
<evidence type="ECO:0008006" key="2">
    <source>
        <dbReference type="Google" id="ProtNLM"/>
    </source>
</evidence>
<dbReference type="InterPro" id="IPR002554">
    <property type="entry name" value="PP2A_B56"/>
</dbReference>
<accession>A0A059BD46</accession>
<evidence type="ECO:0000313" key="1">
    <source>
        <dbReference type="EMBL" id="KCW64147.1"/>
    </source>
</evidence>
<organism evidence="1">
    <name type="scientific">Eucalyptus grandis</name>
    <name type="common">Flooded gum</name>
    <dbReference type="NCBI Taxonomy" id="71139"/>
    <lineage>
        <taxon>Eukaryota</taxon>
        <taxon>Viridiplantae</taxon>
        <taxon>Streptophyta</taxon>
        <taxon>Embryophyta</taxon>
        <taxon>Tracheophyta</taxon>
        <taxon>Spermatophyta</taxon>
        <taxon>Magnoliopsida</taxon>
        <taxon>eudicotyledons</taxon>
        <taxon>Gunneridae</taxon>
        <taxon>Pentapetalae</taxon>
        <taxon>rosids</taxon>
        <taxon>malvids</taxon>
        <taxon>Myrtales</taxon>
        <taxon>Myrtaceae</taxon>
        <taxon>Myrtoideae</taxon>
        <taxon>Eucalypteae</taxon>
        <taxon>Eucalyptus</taxon>
    </lineage>
</organism>
<dbReference type="EMBL" id="KK198759">
    <property type="protein sequence ID" value="KCW64147.1"/>
    <property type="molecule type" value="Genomic_DNA"/>
</dbReference>
<dbReference type="GO" id="GO:0000159">
    <property type="term" value="C:protein phosphatase type 2A complex"/>
    <property type="evidence" value="ECO:0007669"/>
    <property type="project" value="InterPro"/>
</dbReference>
<dbReference type="KEGG" id="egr:104453442"/>